<evidence type="ECO:0000256" key="13">
    <source>
        <dbReference type="ARBA" id="ARBA00023136"/>
    </source>
</evidence>
<dbReference type="CDD" id="cd03875">
    <property type="entry name" value="M28_Fxna_like"/>
    <property type="match status" value="1"/>
</dbReference>
<feature type="transmembrane region" description="Helical" evidence="17">
    <location>
        <begin position="756"/>
        <end position="774"/>
    </location>
</feature>
<dbReference type="GO" id="GO:0008235">
    <property type="term" value="F:metalloexopeptidase activity"/>
    <property type="evidence" value="ECO:0007669"/>
    <property type="project" value="InterPro"/>
</dbReference>
<dbReference type="Pfam" id="PF22251">
    <property type="entry name" value="PFF1_TM"/>
    <property type="match status" value="2"/>
</dbReference>
<evidence type="ECO:0000256" key="16">
    <source>
        <dbReference type="SAM" id="MobiDB-lite"/>
    </source>
</evidence>
<evidence type="ECO:0000256" key="5">
    <source>
        <dbReference type="ARBA" id="ARBA00022554"/>
    </source>
</evidence>
<name>A0AAE0MUN9_9PEZI</name>
<dbReference type="Gene3D" id="3.40.630.10">
    <property type="entry name" value="Zn peptidases"/>
    <property type="match status" value="1"/>
</dbReference>
<evidence type="ECO:0000313" key="22">
    <source>
        <dbReference type="Proteomes" id="UP001278500"/>
    </source>
</evidence>
<dbReference type="Pfam" id="PF04389">
    <property type="entry name" value="Peptidase_M28"/>
    <property type="match status" value="1"/>
</dbReference>
<dbReference type="EC" id="3.4.-.-" evidence="15"/>
<dbReference type="EMBL" id="JAUEPP010000002">
    <property type="protein sequence ID" value="KAK3351713.1"/>
    <property type="molecule type" value="Genomic_DNA"/>
</dbReference>
<dbReference type="InterPro" id="IPR045175">
    <property type="entry name" value="M28_fam"/>
</dbReference>
<protein>
    <recommendedName>
        <fullName evidence="15">Peptide hydrolase</fullName>
        <ecNumber evidence="15">3.4.-.-</ecNumber>
    </recommendedName>
</protein>
<keyword evidence="5" id="KW-0926">Vacuole</keyword>
<evidence type="ECO:0000256" key="7">
    <source>
        <dbReference type="ARBA" id="ARBA00022692"/>
    </source>
</evidence>
<dbReference type="PANTHER" id="PTHR12147:SF58">
    <property type="entry name" value="VACUOLAR MEMBRANE PROTEASE"/>
    <property type="match status" value="1"/>
</dbReference>
<feature type="domain" description="Vacuolar membrane protease C-terminal" evidence="19">
    <location>
        <begin position="851"/>
        <end position="1069"/>
    </location>
</feature>
<dbReference type="GO" id="GO:0005774">
    <property type="term" value="C:vacuolar membrane"/>
    <property type="evidence" value="ECO:0007669"/>
    <property type="project" value="UniProtKB-SubCell"/>
</dbReference>
<feature type="chain" id="PRO_5041781144" description="Peptide hydrolase" evidence="15">
    <location>
        <begin position="31"/>
        <end position="1077"/>
    </location>
</feature>
<dbReference type="GO" id="GO:0006508">
    <property type="term" value="P:proteolysis"/>
    <property type="evidence" value="ECO:0007669"/>
    <property type="project" value="UniProtKB-KW"/>
</dbReference>
<dbReference type="GO" id="GO:0046872">
    <property type="term" value="F:metal ion binding"/>
    <property type="evidence" value="ECO:0007669"/>
    <property type="project" value="UniProtKB-KW"/>
</dbReference>
<comment type="function">
    <text evidence="2">May be involved in vacuolar sorting and osmoregulation.</text>
</comment>
<accession>A0AAE0MUN9</accession>
<evidence type="ECO:0000256" key="2">
    <source>
        <dbReference type="ARBA" id="ARBA00003273"/>
    </source>
</evidence>
<comment type="similarity">
    <text evidence="4 15">Belongs to the peptidase M28 family.</text>
</comment>
<evidence type="ECO:0000256" key="8">
    <source>
        <dbReference type="ARBA" id="ARBA00022723"/>
    </source>
</evidence>
<dbReference type="InterPro" id="IPR048024">
    <property type="entry name" value="Fxna-like_M28_dom"/>
</dbReference>
<feature type="transmembrane region" description="Helical" evidence="17">
    <location>
        <begin position="461"/>
        <end position="480"/>
    </location>
</feature>
<evidence type="ECO:0000256" key="4">
    <source>
        <dbReference type="ARBA" id="ARBA00010918"/>
    </source>
</evidence>
<feature type="domain" description="Peptidase M28" evidence="18">
    <location>
        <begin position="177"/>
        <end position="352"/>
    </location>
</feature>
<dbReference type="RefSeq" id="XP_062685008.1">
    <property type="nucleotide sequence ID" value="XM_062826425.1"/>
</dbReference>
<feature type="transmembrane region" description="Helical" evidence="17">
    <location>
        <begin position="825"/>
        <end position="844"/>
    </location>
</feature>
<keyword evidence="22" id="KW-1185">Reference proteome</keyword>
<feature type="signal peptide" evidence="15">
    <location>
        <begin position="1"/>
        <end position="30"/>
    </location>
</feature>
<dbReference type="InterPro" id="IPR053975">
    <property type="entry name" value="PFF1_C"/>
</dbReference>
<keyword evidence="11 17" id="KW-1133">Transmembrane helix</keyword>
<reference evidence="21" key="1">
    <citation type="journal article" date="2023" name="Mol. Phylogenet. Evol.">
        <title>Genome-scale phylogeny and comparative genomics of the fungal order Sordariales.</title>
        <authorList>
            <person name="Hensen N."/>
            <person name="Bonometti L."/>
            <person name="Westerberg I."/>
            <person name="Brannstrom I.O."/>
            <person name="Guillou S."/>
            <person name="Cros-Aarteil S."/>
            <person name="Calhoun S."/>
            <person name="Haridas S."/>
            <person name="Kuo A."/>
            <person name="Mondo S."/>
            <person name="Pangilinan J."/>
            <person name="Riley R."/>
            <person name="LaButti K."/>
            <person name="Andreopoulos B."/>
            <person name="Lipzen A."/>
            <person name="Chen C."/>
            <person name="Yan M."/>
            <person name="Daum C."/>
            <person name="Ng V."/>
            <person name="Clum A."/>
            <person name="Steindorff A."/>
            <person name="Ohm R.A."/>
            <person name="Martin F."/>
            <person name="Silar P."/>
            <person name="Natvig D.O."/>
            <person name="Lalanne C."/>
            <person name="Gautier V."/>
            <person name="Ament-Velasquez S.L."/>
            <person name="Kruys A."/>
            <person name="Hutchinson M.I."/>
            <person name="Powell A.J."/>
            <person name="Barry K."/>
            <person name="Miller A.N."/>
            <person name="Grigoriev I.V."/>
            <person name="Debuchy R."/>
            <person name="Gladieux P."/>
            <person name="Hiltunen Thoren M."/>
            <person name="Johannesson H."/>
        </authorList>
    </citation>
    <scope>NUCLEOTIDE SEQUENCE</scope>
    <source>
        <strain evidence="21">CBS 560.94</strain>
    </source>
</reference>
<feature type="compositionally biased region" description="Low complexity" evidence="16">
    <location>
        <begin position="611"/>
        <end position="625"/>
    </location>
</feature>
<proteinExistence type="inferred from homology"/>
<dbReference type="PANTHER" id="PTHR12147">
    <property type="entry name" value="METALLOPEPTIDASE M28 FAMILY MEMBER"/>
    <property type="match status" value="1"/>
</dbReference>
<dbReference type="Proteomes" id="UP001278500">
    <property type="component" value="Unassembled WGS sequence"/>
</dbReference>
<reference evidence="21" key="2">
    <citation type="submission" date="2023-06" db="EMBL/GenBank/DDBJ databases">
        <authorList>
            <consortium name="Lawrence Berkeley National Laboratory"/>
            <person name="Haridas S."/>
            <person name="Hensen N."/>
            <person name="Bonometti L."/>
            <person name="Westerberg I."/>
            <person name="Brannstrom I.O."/>
            <person name="Guillou S."/>
            <person name="Cros-Aarteil S."/>
            <person name="Calhoun S."/>
            <person name="Kuo A."/>
            <person name="Mondo S."/>
            <person name="Pangilinan J."/>
            <person name="Riley R."/>
            <person name="Labutti K."/>
            <person name="Andreopoulos B."/>
            <person name="Lipzen A."/>
            <person name="Chen C."/>
            <person name="Yanf M."/>
            <person name="Daum C."/>
            <person name="Ng V."/>
            <person name="Clum A."/>
            <person name="Steindorff A."/>
            <person name="Ohm R."/>
            <person name="Martin F."/>
            <person name="Silar P."/>
            <person name="Natvig D."/>
            <person name="Lalanne C."/>
            <person name="Gautier V."/>
            <person name="Ament-Velasquez S.L."/>
            <person name="Kruys A."/>
            <person name="Hutchinson M.I."/>
            <person name="Powell A.J."/>
            <person name="Barry K."/>
            <person name="Miller A.N."/>
            <person name="Grigoriev I.V."/>
            <person name="Debuchy R."/>
            <person name="Gladieux P."/>
            <person name="Thoren M.H."/>
            <person name="Johannesson H."/>
        </authorList>
    </citation>
    <scope>NUCLEOTIDE SEQUENCE</scope>
    <source>
        <strain evidence="21">CBS 560.94</strain>
    </source>
</reference>
<evidence type="ECO:0000256" key="17">
    <source>
        <dbReference type="SAM" id="Phobius"/>
    </source>
</evidence>
<dbReference type="AlphaFoldDB" id="A0AAE0MUN9"/>
<keyword evidence="7 17" id="KW-0812">Transmembrane</keyword>
<comment type="caution">
    <text evidence="21">The sequence shown here is derived from an EMBL/GenBank/DDBJ whole genome shotgun (WGS) entry which is preliminary data.</text>
</comment>
<feature type="compositionally biased region" description="Pro residues" evidence="16">
    <location>
        <begin position="662"/>
        <end position="671"/>
    </location>
</feature>
<evidence type="ECO:0000259" key="19">
    <source>
        <dbReference type="Pfam" id="PF22250"/>
    </source>
</evidence>
<gene>
    <name evidence="21" type="ORF">B0H65DRAFT_458802</name>
</gene>
<evidence type="ECO:0000256" key="11">
    <source>
        <dbReference type="ARBA" id="ARBA00022989"/>
    </source>
</evidence>
<feature type="domain" description="Vacuolar membrane protease transmembrane" evidence="20">
    <location>
        <begin position="686"/>
        <end position="823"/>
    </location>
</feature>
<evidence type="ECO:0000256" key="10">
    <source>
        <dbReference type="ARBA" id="ARBA00022833"/>
    </source>
</evidence>
<evidence type="ECO:0000259" key="20">
    <source>
        <dbReference type="Pfam" id="PF22251"/>
    </source>
</evidence>
<comment type="cofactor">
    <cofactor evidence="1">
        <name>Zn(2+)</name>
        <dbReference type="ChEBI" id="CHEBI:29105"/>
    </cofactor>
</comment>
<feature type="transmembrane region" description="Helical" evidence="17">
    <location>
        <begin position="794"/>
        <end position="813"/>
    </location>
</feature>
<evidence type="ECO:0000256" key="12">
    <source>
        <dbReference type="ARBA" id="ARBA00023049"/>
    </source>
</evidence>
<evidence type="ECO:0000256" key="6">
    <source>
        <dbReference type="ARBA" id="ARBA00022670"/>
    </source>
</evidence>
<dbReference type="InterPro" id="IPR007484">
    <property type="entry name" value="Peptidase_M28"/>
</dbReference>
<dbReference type="Pfam" id="PF22250">
    <property type="entry name" value="PFF1_C"/>
    <property type="match status" value="1"/>
</dbReference>
<keyword evidence="8 15" id="KW-0479">Metal-binding</keyword>
<dbReference type="GeneID" id="87863579"/>
<keyword evidence="14" id="KW-0325">Glycoprotein</keyword>
<dbReference type="InterPro" id="IPR053976">
    <property type="entry name" value="PFF1_TM"/>
</dbReference>
<comment type="subcellular location">
    <subcellularLocation>
        <location evidence="3">Vacuole membrane</location>
        <topology evidence="3">Multi-pass membrane protein</topology>
    </subcellularLocation>
</comment>
<dbReference type="FunFam" id="3.40.630.10:FF:000057">
    <property type="entry name" value="Vacuolar membrane protease"/>
    <property type="match status" value="1"/>
</dbReference>
<evidence type="ECO:0000313" key="21">
    <source>
        <dbReference type="EMBL" id="KAK3351713.1"/>
    </source>
</evidence>
<organism evidence="21 22">
    <name type="scientific">Neurospora tetraspora</name>
    <dbReference type="NCBI Taxonomy" id="94610"/>
    <lineage>
        <taxon>Eukaryota</taxon>
        <taxon>Fungi</taxon>
        <taxon>Dikarya</taxon>
        <taxon>Ascomycota</taxon>
        <taxon>Pezizomycotina</taxon>
        <taxon>Sordariomycetes</taxon>
        <taxon>Sordariomycetidae</taxon>
        <taxon>Sordariales</taxon>
        <taxon>Sordariaceae</taxon>
        <taxon>Neurospora</taxon>
    </lineage>
</organism>
<keyword evidence="9 15" id="KW-0378">Hydrolase</keyword>
<feature type="transmembrane region" description="Helical" evidence="17">
    <location>
        <begin position="550"/>
        <end position="576"/>
    </location>
</feature>
<evidence type="ECO:0000259" key="18">
    <source>
        <dbReference type="Pfam" id="PF04389"/>
    </source>
</evidence>
<sequence length="1077" mass="118689">MINPISFRPGPVTFWTTLTYLALLIPIVIINEEPPAAPKTPTPFKGVNLTEAWLDLTTITRAYHPYNSKFNEEVRRYLLEKVETILEGNGASWVFDGQMTAAKDGKSAAVTVFDDNVSNSTFVMGKSNGTTFTRTESINSAAYFEGTNILVYIRGKEDDEGEWWEADSVHGMRRNAKGLTLVNAHYDSVSTGFGATDDGMGVVTCLQVLKYFTAPGNQPQRGIVVMLNNGEEDWLYGARALGQHKLNPFIHTFLNVEGAGAGGRAIVFRATDREVMAAYARTSHPFGTVIASDAFALGFISSGTDYSVLVDAYGQRGIDLAFFKPRARYHTNQDDTRHASKESLWHMLSASIHTTKQLSGDTGNKFIGQRPDKAHGKVANGRPSNGVWFDLFGKSFVLFSLRGMFAWSLTLLIVTPLILVGITWLLRNLDKDYFFTSTVKTKEHPEFEAVPIGGWKGFFRFPFALGVAVFVTISSALLMNKVNPLIVYSSRYSVWAMMVSIFYFSFWMIMRGANFVRPSALHRGYANLWLFVFGWIVLVAVTALEDRRRIAAGYIFVFLESAIFLSCLITFVELLALPRKSSYALQVQEDYDGHDHDHNGYQGYRDSADGPSSRARAESSASAASPPSPTVAQEPSKPTAPAGTTNGLSTAPSVAAHSSQPQPAPMTPMTPTPGRSPSAPISSTASRDGNESEDDDEPTERTPLVGGNGTNDRGRTTFATTYRRSITALVHGARKMEEDGEPYDHEQEWSGHLPSWAWFFQFLLLGPFMIILAAQTGLMLTDAVYQTGSDGSNLFTPYLMIFLFTVLLILPLTPFIHRITHHIPVFLLVVFIVTLTYNLVAFPFSANNRYKTFFGQYIDVATGENKVCYTGIEEYVRPIIAELPSASGREVTCGKSLRRGPTLSTCCFDGSAVPPKLGSEDDEGLPEDSYTDLITINATRSTKSGDSPRITARIEITADNTKSCFLQFKKPVSALTIEDGSGWDDRFGQYPEDGVGLVKLWHREFGKTWVVNAEWKGGETRKGGEESDGTVICMWSDANTPGTIPALDEALQFVPSWAAVTKFSEGLVEGRKAFKIV</sequence>
<evidence type="ECO:0000256" key="14">
    <source>
        <dbReference type="ARBA" id="ARBA00023180"/>
    </source>
</evidence>
<feature type="transmembrane region" description="Helical" evidence="17">
    <location>
        <begin position="404"/>
        <end position="426"/>
    </location>
</feature>
<evidence type="ECO:0000256" key="1">
    <source>
        <dbReference type="ARBA" id="ARBA00001947"/>
    </source>
</evidence>
<feature type="transmembrane region" description="Helical" evidence="17">
    <location>
        <begin position="525"/>
        <end position="544"/>
    </location>
</feature>
<evidence type="ECO:0000256" key="3">
    <source>
        <dbReference type="ARBA" id="ARBA00004128"/>
    </source>
</evidence>
<feature type="region of interest" description="Disordered" evidence="16">
    <location>
        <begin position="594"/>
        <end position="716"/>
    </location>
</feature>
<keyword evidence="15" id="KW-0732">Signal</keyword>
<keyword evidence="6 15" id="KW-0645">Protease</keyword>
<keyword evidence="13 17" id="KW-0472">Membrane</keyword>
<keyword evidence="10 15" id="KW-0862">Zinc</keyword>
<evidence type="ECO:0000256" key="15">
    <source>
        <dbReference type="RuleBase" id="RU361240"/>
    </source>
</evidence>
<keyword evidence="12 21" id="KW-0482">Metalloprotease</keyword>
<feature type="domain" description="Vacuolar membrane protease transmembrane" evidence="20">
    <location>
        <begin position="459"/>
        <end position="647"/>
    </location>
</feature>
<feature type="compositionally biased region" description="Polar residues" evidence="16">
    <location>
        <begin position="642"/>
        <end position="659"/>
    </location>
</feature>
<dbReference type="SUPFAM" id="SSF53187">
    <property type="entry name" value="Zn-dependent exopeptidases"/>
    <property type="match status" value="1"/>
</dbReference>
<feature type="transmembrane region" description="Helical" evidence="17">
    <location>
        <begin position="492"/>
        <end position="513"/>
    </location>
</feature>
<evidence type="ECO:0000256" key="9">
    <source>
        <dbReference type="ARBA" id="ARBA00022801"/>
    </source>
</evidence>